<accession>A0ABX0Y1A4</accession>
<keyword evidence="3" id="KW-1185">Reference proteome</keyword>
<dbReference type="EMBL" id="JAATVY010000016">
    <property type="protein sequence ID" value="NJC72136.1"/>
    <property type="molecule type" value="Genomic_DNA"/>
</dbReference>
<evidence type="ECO:0000256" key="1">
    <source>
        <dbReference type="SAM" id="Phobius"/>
    </source>
</evidence>
<gene>
    <name evidence="2" type="ORF">HC031_20800</name>
</gene>
<comment type="caution">
    <text evidence="2">The sequence shown here is derived from an EMBL/GenBank/DDBJ whole genome shotgun (WGS) entry which is preliminary data.</text>
</comment>
<sequence length="143" mass="14116">MRTVILLLAATATVVEALVVGGVLYVLGVVIGDYSMSMGGLPATGGQVALWILAVALTALLAAPAVPLVRAAVRHRPLGRRARALIVGALALQAVLGLVVGLASSELAVLAVLAVFSLLLSTLVVAAAPAGADRRPAGPATAG</sequence>
<protein>
    <recommendedName>
        <fullName evidence="4">Integral membrane protein</fullName>
    </recommendedName>
</protein>
<dbReference type="Proteomes" id="UP000722989">
    <property type="component" value="Unassembled WGS sequence"/>
</dbReference>
<keyword evidence="1" id="KW-1133">Transmembrane helix</keyword>
<proteinExistence type="predicted"/>
<dbReference type="RefSeq" id="WP_167927043.1">
    <property type="nucleotide sequence ID" value="NZ_JAATVY010000016.1"/>
</dbReference>
<name>A0ABX0Y1A4_9ACTN</name>
<feature type="transmembrane region" description="Helical" evidence="1">
    <location>
        <begin position="48"/>
        <end position="72"/>
    </location>
</feature>
<keyword evidence="1" id="KW-0812">Transmembrane</keyword>
<feature type="transmembrane region" description="Helical" evidence="1">
    <location>
        <begin position="109"/>
        <end position="128"/>
    </location>
</feature>
<keyword evidence="1" id="KW-0472">Membrane</keyword>
<feature type="transmembrane region" description="Helical" evidence="1">
    <location>
        <begin position="84"/>
        <end position="103"/>
    </location>
</feature>
<evidence type="ECO:0000313" key="2">
    <source>
        <dbReference type="EMBL" id="NJC72136.1"/>
    </source>
</evidence>
<reference evidence="2 3" key="1">
    <citation type="submission" date="2020-03" db="EMBL/GenBank/DDBJ databases">
        <title>WGS of the type strain of Planosporangium spp.</title>
        <authorList>
            <person name="Thawai C."/>
        </authorList>
    </citation>
    <scope>NUCLEOTIDE SEQUENCE [LARGE SCALE GENOMIC DNA]</scope>
    <source>
        <strain evidence="2 3">TBRC 5610</strain>
    </source>
</reference>
<organism evidence="2 3">
    <name type="scientific">Planosporangium thailandense</name>
    <dbReference type="NCBI Taxonomy" id="765197"/>
    <lineage>
        <taxon>Bacteria</taxon>
        <taxon>Bacillati</taxon>
        <taxon>Actinomycetota</taxon>
        <taxon>Actinomycetes</taxon>
        <taxon>Micromonosporales</taxon>
        <taxon>Micromonosporaceae</taxon>
        <taxon>Planosporangium</taxon>
    </lineage>
</organism>
<evidence type="ECO:0000313" key="3">
    <source>
        <dbReference type="Proteomes" id="UP000722989"/>
    </source>
</evidence>
<evidence type="ECO:0008006" key="4">
    <source>
        <dbReference type="Google" id="ProtNLM"/>
    </source>
</evidence>